<keyword evidence="3" id="KW-1185">Reference proteome</keyword>
<evidence type="ECO:0000313" key="2">
    <source>
        <dbReference type="EMBL" id="MDI3417133.1"/>
    </source>
</evidence>
<dbReference type="Gene3D" id="3.40.50.300">
    <property type="entry name" value="P-loop containing nucleotide triphosphate hydrolases"/>
    <property type="match status" value="1"/>
</dbReference>
<gene>
    <name evidence="2" type="primary">fxsT</name>
    <name evidence="2" type="ORF">QIT00_00910</name>
</gene>
<protein>
    <submittedName>
        <fullName evidence="2">FxSxx-COOH system tetratricopeptide repeat protein</fullName>
    </submittedName>
</protein>
<keyword evidence="1" id="KW-0175">Coiled coil</keyword>
<dbReference type="InterPro" id="IPR027417">
    <property type="entry name" value="P-loop_NTPase"/>
</dbReference>
<dbReference type="SUPFAM" id="SSF52540">
    <property type="entry name" value="P-loop containing nucleoside triphosphate hydrolases"/>
    <property type="match status" value="1"/>
</dbReference>
<dbReference type="InterPro" id="IPR053137">
    <property type="entry name" value="NLR-like"/>
</dbReference>
<organism evidence="2 3">
    <name type="scientific">Streptomyces luteolus</name>
    <dbReference type="NCBI Taxonomy" id="3043615"/>
    <lineage>
        <taxon>Bacteria</taxon>
        <taxon>Bacillati</taxon>
        <taxon>Actinomycetota</taxon>
        <taxon>Actinomycetes</taxon>
        <taxon>Kitasatosporales</taxon>
        <taxon>Streptomycetaceae</taxon>
        <taxon>Streptomyces</taxon>
    </lineage>
</organism>
<name>A0ABT6SNF9_9ACTN</name>
<reference evidence="2 3" key="1">
    <citation type="submission" date="2023-05" db="EMBL/GenBank/DDBJ databases">
        <title>Draft genome sequence of Streptomyces sp. B-S-A12 isolated from a cave soil in Thailand.</title>
        <authorList>
            <person name="Chamroensaksri N."/>
            <person name="Muangham S."/>
        </authorList>
    </citation>
    <scope>NUCLEOTIDE SEQUENCE [LARGE SCALE GENOMIC DNA]</scope>
    <source>
        <strain evidence="2 3">B-S-A12</strain>
    </source>
</reference>
<dbReference type="EMBL" id="JASCIS010000001">
    <property type="protein sequence ID" value="MDI3417133.1"/>
    <property type="molecule type" value="Genomic_DNA"/>
</dbReference>
<dbReference type="SUPFAM" id="SSF48452">
    <property type="entry name" value="TPR-like"/>
    <property type="match status" value="3"/>
</dbReference>
<sequence length="989" mass="109384">MTAPDQPQHLALVHAGQSAHWAAWMSERLSRLGAETSPVLWDPLRRRPNAEDLAGITARPGPIVLVLDDWFLRVEHRRPEAWGDLVRELAPDVRERLVMVSVTASPVPEGLARLGPVLELRGFRAEVVEARLLDAIGLTPASDRPVDLTRGRFPDTTWKARNTPRRNSRFTGREQVLAELHARFTSGGDGARVALRGVPGVGKRHTAIEYAHRHAAEYDTVWWVNCAKRATARADFARLADQLRLPVDNADTLHGRIETVKRALAGRSGWLIVLDGAEDPEELAAVLPEGRGHLLITTTSVNWSGSGAELVELAPFERDESVTFACLRTRRLTRDAAAELADAVEDMPLLLAQTAAWLDSNDTADVAGYVRELREGDPHRTDVATDGDDRTFQMVWSITLNTLRDEHPHAYELLRLLVFFSPHAIPVRLLRTARAADLPDHLAALVAEPSSWNATLRKLSEATSMRLEYDEGPYLDTKVVSALQMHRLFHRFVRLQLSAEQQAEASAIACQVLVAADPRDPGDAGTWARYAELIPHLEDTGAVTSPSPDVRTLVLNCIEYLRVRGEYREGVRLCRATVDAWTPMSGATDPKVLVATHQLMVMERRLGEYAAAERLGRQVLDAVTSVPEPGPVQVVRAKNGLAGTLMALGNYEEARTLLAEAAAQSASALGDEGVPRTLATRSNLAIALGLSGRYQESYELHRSVLRSSIELLGGRSQSTLHSGLHTAWMLRLLGRYGEALDLQEQNSQLHSQVFDKNHSQSLLSQHNLALCRRRVNEIGFARLMMRSVLDRLSRRRGASHPETLLVSSDYAMLLREQGNLEEARELAEDTLSRYRLLLGEHHPYAAGVLDNCALIQRCQGDHDGARARAEEARQRMERALGRHHVWAIGCALNTASARAATGDLAGAVELGRDALDRARAEIGVWHTLPMNLAAGLAQDLHANGEAEEALQVRATSLALLEADGYDEHRQVRAMFEGRRPYWDFEPQTI</sequence>
<dbReference type="Gene3D" id="1.25.40.10">
    <property type="entry name" value="Tetratricopeptide repeat domain"/>
    <property type="match status" value="2"/>
</dbReference>
<dbReference type="Pfam" id="PF13424">
    <property type="entry name" value="TPR_12"/>
    <property type="match status" value="2"/>
</dbReference>
<proteinExistence type="predicted"/>
<dbReference type="PANTHER" id="PTHR46082:SF6">
    <property type="entry name" value="AAA+ ATPASE DOMAIN-CONTAINING PROTEIN-RELATED"/>
    <property type="match status" value="1"/>
</dbReference>
<evidence type="ECO:0000256" key="1">
    <source>
        <dbReference type="SAM" id="Coils"/>
    </source>
</evidence>
<comment type="caution">
    <text evidence="2">The sequence shown here is derived from an EMBL/GenBank/DDBJ whole genome shotgun (WGS) entry which is preliminary data.</text>
</comment>
<dbReference type="InterPro" id="IPR011990">
    <property type="entry name" value="TPR-like_helical_dom_sf"/>
</dbReference>
<dbReference type="RefSeq" id="WP_282533054.1">
    <property type="nucleotide sequence ID" value="NZ_JASCIS010000001.1"/>
</dbReference>
<dbReference type="PANTHER" id="PTHR46082">
    <property type="entry name" value="ATP/GTP-BINDING PROTEIN-RELATED"/>
    <property type="match status" value="1"/>
</dbReference>
<evidence type="ECO:0000313" key="3">
    <source>
        <dbReference type="Proteomes" id="UP001237105"/>
    </source>
</evidence>
<dbReference type="NCBIfam" id="NF040586">
    <property type="entry name" value="FxSxx_TPR"/>
    <property type="match status" value="1"/>
</dbReference>
<dbReference type="Proteomes" id="UP001237105">
    <property type="component" value="Unassembled WGS sequence"/>
</dbReference>
<feature type="coiled-coil region" evidence="1">
    <location>
        <begin position="855"/>
        <end position="882"/>
    </location>
</feature>
<accession>A0ABT6SNF9</accession>